<feature type="chain" id="PRO_5014152816" evidence="1">
    <location>
        <begin position="23"/>
        <end position="125"/>
    </location>
</feature>
<protein>
    <submittedName>
        <fullName evidence="2">Uncharacterized protein</fullName>
    </submittedName>
</protein>
<keyword evidence="3" id="KW-1185">Reference proteome</keyword>
<accession>A0A2I0GU07</accession>
<organism evidence="2 3">
    <name type="scientific">Punica granatum</name>
    <name type="common">Pomegranate</name>
    <dbReference type="NCBI Taxonomy" id="22663"/>
    <lineage>
        <taxon>Eukaryota</taxon>
        <taxon>Viridiplantae</taxon>
        <taxon>Streptophyta</taxon>
        <taxon>Embryophyta</taxon>
        <taxon>Tracheophyta</taxon>
        <taxon>Spermatophyta</taxon>
        <taxon>Magnoliopsida</taxon>
        <taxon>eudicotyledons</taxon>
        <taxon>Gunneridae</taxon>
        <taxon>Pentapetalae</taxon>
        <taxon>rosids</taxon>
        <taxon>malvids</taxon>
        <taxon>Myrtales</taxon>
        <taxon>Lythraceae</taxon>
        <taxon>Punica</taxon>
    </lineage>
</organism>
<evidence type="ECO:0000313" key="2">
    <source>
        <dbReference type="EMBL" id="PKH75356.1"/>
    </source>
</evidence>
<keyword evidence="1" id="KW-0732">Signal</keyword>
<sequence length="125" mass="14520">MTWLQWIMLALLFNYNLRVAGPGEIENGALTAAGPSGIESGAPMVGVCTGTGYTRNRLEYTLTGRVRVVHIENRDNRNRLSLTNGRWTQRNRKWGTNGRWTQRKRKWGTIGRWTWRNRKWSTNSR</sequence>
<evidence type="ECO:0000313" key="3">
    <source>
        <dbReference type="Proteomes" id="UP000233551"/>
    </source>
</evidence>
<proteinExistence type="predicted"/>
<dbReference type="Proteomes" id="UP000233551">
    <property type="component" value="Unassembled WGS sequence"/>
</dbReference>
<evidence type="ECO:0000256" key="1">
    <source>
        <dbReference type="SAM" id="SignalP"/>
    </source>
</evidence>
<dbReference type="AlphaFoldDB" id="A0A2I0GU07"/>
<feature type="signal peptide" evidence="1">
    <location>
        <begin position="1"/>
        <end position="22"/>
    </location>
</feature>
<dbReference type="EMBL" id="PGOL01044356">
    <property type="protein sequence ID" value="PKH75356.1"/>
    <property type="molecule type" value="Genomic_DNA"/>
</dbReference>
<name>A0A2I0GU07_PUNGR</name>
<comment type="caution">
    <text evidence="2">The sequence shown here is derived from an EMBL/GenBank/DDBJ whole genome shotgun (WGS) entry which is preliminary data.</text>
</comment>
<gene>
    <name evidence="2" type="ORF">CRG98_050042</name>
</gene>
<reference evidence="2 3" key="1">
    <citation type="submission" date="2017-11" db="EMBL/GenBank/DDBJ databases">
        <title>De-novo sequencing of pomegranate (Punica granatum L.) genome.</title>
        <authorList>
            <person name="Akparov Z."/>
            <person name="Amiraslanov A."/>
            <person name="Hajiyeva S."/>
            <person name="Abbasov M."/>
            <person name="Kaur K."/>
            <person name="Hamwieh A."/>
            <person name="Solovyev V."/>
            <person name="Salamov A."/>
            <person name="Braich B."/>
            <person name="Kosarev P."/>
            <person name="Mahmoud A."/>
            <person name="Hajiyev E."/>
            <person name="Babayeva S."/>
            <person name="Izzatullayeva V."/>
            <person name="Mammadov A."/>
            <person name="Mammadov A."/>
            <person name="Sharifova S."/>
            <person name="Ojaghi J."/>
            <person name="Eynullazada K."/>
            <person name="Bayramov B."/>
            <person name="Abdulazimova A."/>
            <person name="Shahmuradov I."/>
        </authorList>
    </citation>
    <scope>NUCLEOTIDE SEQUENCE [LARGE SCALE GENOMIC DNA]</scope>
    <source>
        <strain evidence="3">cv. AG2017</strain>
        <tissue evidence="2">Leaf</tissue>
    </source>
</reference>